<feature type="binding site" evidence="7">
    <location>
        <position position="257"/>
    </location>
    <ligand>
        <name>Mn(2+)</name>
        <dbReference type="ChEBI" id="CHEBI:29035"/>
        <label>1</label>
    </ligand>
</feature>
<comment type="function">
    <text evidence="7">Splits dipeptides with a prolyl residue in the C-terminal position.</text>
</comment>
<dbReference type="GO" id="GO:0046872">
    <property type="term" value="F:metal ion binding"/>
    <property type="evidence" value="ECO:0007669"/>
    <property type="project" value="UniProtKB-KW"/>
</dbReference>
<dbReference type="InterPro" id="IPR048819">
    <property type="entry name" value="PepQ_N"/>
</dbReference>
<dbReference type="GO" id="GO:0006508">
    <property type="term" value="P:proteolysis"/>
    <property type="evidence" value="ECO:0007669"/>
    <property type="project" value="UniProtKB-KW"/>
</dbReference>
<dbReference type="HAMAP" id="MF_01279">
    <property type="entry name" value="X_Pro_dipeptid"/>
    <property type="match status" value="1"/>
</dbReference>
<feature type="domain" description="Xaa-Pro dipeptidase N-terminal" evidence="9">
    <location>
        <begin position="11"/>
        <end position="157"/>
    </location>
</feature>
<dbReference type="InterPro" id="IPR036005">
    <property type="entry name" value="Creatinase/aminopeptidase-like"/>
</dbReference>
<dbReference type="EC" id="3.4.13.9" evidence="7"/>
<evidence type="ECO:0000313" key="11">
    <source>
        <dbReference type="Proteomes" id="UP000249046"/>
    </source>
</evidence>
<evidence type="ECO:0000256" key="5">
    <source>
        <dbReference type="ARBA" id="ARBA00023049"/>
    </source>
</evidence>
<evidence type="ECO:0000256" key="2">
    <source>
        <dbReference type="ARBA" id="ARBA00022723"/>
    </source>
</evidence>
<sequence length="445" mass="48755">MSDPSTDLNTLYPAHLATLQARADAALARGGFDHLVVPAGMAHYQFLDDRDYPFAVNPHFKHWLPVTRAPGSWLVHTPGRRPRLIFLQPHDYWHVVPEAPAGYWVDAFDITIIREPAQARALLPADPARCAIVGEPNAALDGFAPNNPQAVIDYLHYHRAYKTPYELALMRVASRLGARGHRAAEAAFREGASEFAIHCAYLAATQLAEHELPYGNIIALNEHGAVLHYTDLDRVPPTHSRAFLIDAGASFHGYASDITRTWAADRDGEFQALIDAVDAAQRGFCAKVRPGQSYPELHLHAHHVLGGILREHGFVRMSAEAAVESGVTGVFFPHGLGHGIGLQVHDVAGFAADEAGATIAKPAGHPYLRLTRTLAPGMVTTIEPGLYFIDLLLAELKQRPEARDVDWARVEAFRRYGGIRIEDDVVCTDGEPENLTREAFAALDG</sequence>
<dbReference type="Pfam" id="PF21216">
    <property type="entry name" value="PepQ_N"/>
    <property type="match status" value="1"/>
</dbReference>
<keyword evidence="3 7" id="KW-0378">Hydrolase</keyword>
<comment type="similarity">
    <text evidence="7">Belongs to the peptidase M24B family. Bacterial-type prolidase subfamily.</text>
</comment>
<feature type="binding site" evidence="7">
    <location>
        <position position="257"/>
    </location>
    <ligand>
        <name>Mn(2+)</name>
        <dbReference type="ChEBI" id="CHEBI:29035"/>
        <label>2</label>
    </ligand>
</feature>
<dbReference type="GO" id="GO:0008235">
    <property type="term" value="F:metalloexopeptidase activity"/>
    <property type="evidence" value="ECO:0007669"/>
    <property type="project" value="UniProtKB-UniRule"/>
</dbReference>
<feature type="binding site" evidence="7">
    <location>
        <position position="246"/>
    </location>
    <ligand>
        <name>Mn(2+)</name>
        <dbReference type="ChEBI" id="CHEBI:29035"/>
        <label>2</label>
    </ligand>
</feature>
<proteinExistence type="inferred from homology"/>
<evidence type="ECO:0000256" key="7">
    <source>
        <dbReference type="HAMAP-Rule" id="MF_01279"/>
    </source>
</evidence>
<gene>
    <name evidence="7" type="primary">pepQ</name>
    <name evidence="10" type="ORF">DI564_01170</name>
</gene>
<protein>
    <recommendedName>
        <fullName evidence="7">Xaa-Pro dipeptidase</fullName>
        <shortName evidence="7">X-Pro dipeptidase</shortName>
        <ecNumber evidence="7">3.4.13.9</ecNumber>
    </recommendedName>
    <alternativeName>
        <fullName evidence="7">Imidodipeptidase</fullName>
    </alternativeName>
    <alternativeName>
        <fullName evidence="7">Proline dipeptidase</fullName>
        <shortName evidence="7">Prolidase</shortName>
    </alternativeName>
</protein>
<feature type="binding site" evidence="7">
    <location>
        <position position="422"/>
    </location>
    <ligand>
        <name>Mn(2+)</name>
        <dbReference type="ChEBI" id="CHEBI:29035"/>
        <label>2</label>
    </ligand>
</feature>
<comment type="caution">
    <text evidence="10">The sequence shown here is derived from an EMBL/GenBank/DDBJ whole genome shotgun (WGS) entry which is preliminary data.</text>
</comment>
<organism evidence="10 11">
    <name type="scientific">Rhodanobacter denitrificans</name>
    <dbReference type="NCBI Taxonomy" id="666685"/>
    <lineage>
        <taxon>Bacteria</taxon>
        <taxon>Pseudomonadati</taxon>
        <taxon>Pseudomonadota</taxon>
        <taxon>Gammaproteobacteria</taxon>
        <taxon>Lysobacterales</taxon>
        <taxon>Rhodanobacteraceae</taxon>
        <taxon>Rhodanobacter</taxon>
    </lineage>
</organism>
<dbReference type="CDD" id="cd01087">
    <property type="entry name" value="Prolidase"/>
    <property type="match status" value="1"/>
</dbReference>
<dbReference type="InterPro" id="IPR022846">
    <property type="entry name" value="X_Pro_dipept"/>
</dbReference>
<accession>A0A2W5KS27</accession>
<comment type="cofactor">
    <cofactor evidence="7">
        <name>Mn(2+)</name>
        <dbReference type="ChEBI" id="CHEBI:29035"/>
    </cofactor>
    <text evidence="7">Binds 2 manganese ions per subunit.</text>
</comment>
<dbReference type="InterPro" id="IPR029149">
    <property type="entry name" value="Creatin/AminoP/Spt16_N"/>
</dbReference>
<feature type="binding site" evidence="7">
    <location>
        <position position="383"/>
    </location>
    <ligand>
        <name>Mn(2+)</name>
        <dbReference type="ChEBI" id="CHEBI:29035"/>
        <label>1</label>
    </ligand>
</feature>
<dbReference type="GO" id="GO:0016795">
    <property type="term" value="F:phosphoric triester hydrolase activity"/>
    <property type="evidence" value="ECO:0007669"/>
    <property type="project" value="InterPro"/>
</dbReference>
<dbReference type="InterPro" id="IPR001131">
    <property type="entry name" value="Peptidase_M24B_aminopep-P_CS"/>
</dbReference>
<evidence type="ECO:0000256" key="6">
    <source>
        <dbReference type="ARBA" id="ARBA00023211"/>
    </source>
</evidence>
<keyword evidence="4 7" id="KW-0224">Dipeptidase</keyword>
<evidence type="ECO:0000313" key="10">
    <source>
        <dbReference type="EMBL" id="PZQ19881.1"/>
    </source>
</evidence>
<dbReference type="PANTHER" id="PTHR43226">
    <property type="entry name" value="XAA-PRO AMINOPEPTIDASE 3"/>
    <property type="match status" value="1"/>
</dbReference>
<evidence type="ECO:0000256" key="4">
    <source>
        <dbReference type="ARBA" id="ARBA00022997"/>
    </source>
</evidence>
<keyword evidence="2 7" id="KW-0479">Metal-binding</keyword>
<evidence type="ECO:0000259" key="8">
    <source>
        <dbReference type="Pfam" id="PF00557"/>
    </source>
</evidence>
<dbReference type="InterPro" id="IPR000994">
    <property type="entry name" value="Pept_M24"/>
</dbReference>
<dbReference type="GO" id="GO:0102009">
    <property type="term" value="F:proline dipeptidase activity"/>
    <property type="evidence" value="ECO:0007669"/>
    <property type="project" value="UniProtKB-EC"/>
</dbReference>
<keyword evidence="5 7" id="KW-0482">Metalloprotease</keyword>
<feature type="binding site" evidence="7">
    <location>
        <position position="422"/>
    </location>
    <ligand>
        <name>Mn(2+)</name>
        <dbReference type="ChEBI" id="CHEBI:29035"/>
        <label>1</label>
    </ligand>
</feature>
<feature type="domain" description="Peptidase M24" evidence="8">
    <location>
        <begin position="169"/>
        <end position="429"/>
    </location>
</feature>
<dbReference type="GO" id="GO:0004177">
    <property type="term" value="F:aminopeptidase activity"/>
    <property type="evidence" value="ECO:0007669"/>
    <property type="project" value="TreeGrafter"/>
</dbReference>
<dbReference type="Gene3D" id="3.40.350.10">
    <property type="entry name" value="Creatinase/prolidase N-terminal domain"/>
    <property type="match status" value="1"/>
</dbReference>
<name>A0A2W5KS27_9GAMM</name>
<dbReference type="GO" id="GO:0005829">
    <property type="term" value="C:cytosol"/>
    <property type="evidence" value="ECO:0007669"/>
    <property type="project" value="TreeGrafter"/>
</dbReference>
<dbReference type="PROSITE" id="PS00491">
    <property type="entry name" value="PROLINE_PEPTIDASE"/>
    <property type="match status" value="1"/>
</dbReference>
<dbReference type="PANTHER" id="PTHR43226:SF8">
    <property type="entry name" value="XAA-PRO DIPEPTIDASE"/>
    <property type="match status" value="1"/>
</dbReference>
<evidence type="ECO:0000256" key="3">
    <source>
        <dbReference type="ARBA" id="ARBA00022801"/>
    </source>
</evidence>
<dbReference type="Gene3D" id="3.90.230.10">
    <property type="entry name" value="Creatinase/methionine aminopeptidase superfamily"/>
    <property type="match status" value="1"/>
</dbReference>
<comment type="catalytic activity">
    <reaction evidence="7">
        <text>Xaa-L-Pro dipeptide + H2O = an L-alpha-amino acid + L-proline</text>
        <dbReference type="Rhea" id="RHEA:76407"/>
        <dbReference type="ChEBI" id="CHEBI:15377"/>
        <dbReference type="ChEBI" id="CHEBI:59869"/>
        <dbReference type="ChEBI" id="CHEBI:60039"/>
        <dbReference type="ChEBI" id="CHEBI:195196"/>
        <dbReference type="EC" id="3.4.13.9"/>
    </reaction>
</comment>
<evidence type="ECO:0000259" key="9">
    <source>
        <dbReference type="Pfam" id="PF21216"/>
    </source>
</evidence>
<dbReference type="Pfam" id="PF00557">
    <property type="entry name" value="Peptidase_M24"/>
    <property type="match status" value="1"/>
</dbReference>
<reference evidence="10 11" key="1">
    <citation type="submission" date="2017-08" db="EMBL/GenBank/DDBJ databases">
        <title>Infants hospitalized years apart are colonized by the same room-sourced microbial strains.</title>
        <authorList>
            <person name="Brooks B."/>
            <person name="Olm M.R."/>
            <person name="Firek B.A."/>
            <person name="Baker R."/>
            <person name="Thomas B.C."/>
            <person name="Morowitz M.J."/>
            <person name="Banfield J.F."/>
        </authorList>
    </citation>
    <scope>NUCLEOTIDE SEQUENCE [LARGE SCALE GENOMIC DNA]</scope>
    <source>
        <strain evidence="10">S2_005_003_R2_42</strain>
    </source>
</reference>
<keyword evidence="6 7" id="KW-0464">Manganese</keyword>
<dbReference type="NCBIfam" id="NF010133">
    <property type="entry name" value="PRK13607.1"/>
    <property type="match status" value="1"/>
</dbReference>
<dbReference type="Proteomes" id="UP000249046">
    <property type="component" value="Unassembled WGS sequence"/>
</dbReference>
<dbReference type="InterPro" id="IPR052433">
    <property type="entry name" value="X-Pro_dipept-like"/>
</dbReference>
<evidence type="ECO:0000256" key="1">
    <source>
        <dbReference type="ARBA" id="ARBA00022670"/>
    </source>
</evidence>
<dbReference type="EMBL" id="QFPO01000001">
    <property type="protein sequence ID" value="PZQ19881.1"/>
    <property type="molecule type" value="Genomic_DNA"/>
</dbReference>
<dbReference type="AlphaFoldDB" id="A0A2W5KS27"/>
<keyword evidence="1 7" id="KW-0645">Protease</keyword>
<feature type="binding site" evidence="7">
    <location>
        <position position="338"/>
    </location>
    <ligand>
        <name>Mn(2+)</name>
        <dbReference type="ChEBI" id="CHEBI:29035"/>
        <label>1</label>
    </ligand>
</feature>
<dbReference type="SUPFAM" id="SSF55920">
    <property type="entry name" value="Creatinase/aminopeptidase"/>
    <property type="match status" value="1"/>
</dbReference>